<keyword evidence="2" id="KW-1185">Reference proteome</keyword>
<gene>
    <name evidence="1" type="ORF">GIB67_028544</name>
</gene>
<sequence>MISMETTMRELLKLVQALDAPKQPSSDRDRSIVLQTIDFDLPTCVSLGYNNMVFVVFSPIKQYTLEGDVVPHPLGIFACCGKFCGHLRDYVERIKAIVARNPYRIVHVDHDPVAQVCGPDKNDSVRGFGGSVSQSFLLPVKERDIEHESNTQSSLPEQIATQGRIITDLNMQFVEQGKIILDMKAIMIPRGSNPENATSIHR</sequence>
<protein>
    <submittedName>
        <fullName evidence="1">Uncharacterized protein</fullName>
    </submittedName>
</protein>
<evidence type="ECO:0000313" key="1">
    <source>
        <dbReference type="EMBL" id="KAF6134523.1"/>
    </source>
</evidence>
<organism evidence="1 2">
    <name type="scientific">Kingdonia uniflora</name>
    <dbReference type="NCBI Taxonomy" id="39325"/>
    <lineage>
        <taxon>Eukaryota</taxon>
        <taxon>Viridiplantae</taxon>
        <taxon>Streptophyta</taxon>
        <taxon>Embryophyta</taxon>
        <taxon>Tracheophyta</taxon>
        <taxon>Spermatophyta</taxon>
        <taxon>Magnoliopsida</taxon>
        <taxon>Ranunculales</taxon>
        <taxon>Circaeasteraceae</taxon>
        <taxon>Kingdonia</taxon>
    </lineage>
</organism>
<comment type="caution">
    <text evidence="1">The sequence shown here is derived from an EMBL/GenBank/DDBJ whole genome shotgun (WGS) entry which is preliminary data.</text>
</comment>
<evidence type="ECO:0000313" key="2">
    <source>
        <dbReference type="Proteomes" id="UP000541444"/>
    </source>
</evidence>
<dbReference type="AlphaFoldDB" id="A0A7J7KVX8"/>
<accession>A0A7J7KVX8</accession>
<name>A0A7J7KVX8_9MAGN</name>
<dbReference type="EMBL" id="JACGCM010002836">
    <property type="protein sequence ID" value="KAF6134523.1"/>
    <property type="molecule type" value="Genomic_DNA"/>
</dbReference>
<proteinExistence type="predicted"/>
<reference evidence="1 2" key="1">
    <citation type="journal article" date="2020" name="IScience">
        <title>Genome Sequencing of the Endangered Kingdonia uniflora (Circaeasteraceae, Ranunculales) Reveals Potential Mechanisms of Evolutionary Specialization.</title>
        <authorList>
            <person name="Sun Y."/>
            <person name="Deng T."/>
            <person name="Zhang A."/>
            <person name="Moore M.J."/>
            <person name="Landis J.B."/>
            <person name="Lin N."/>
            <person name="Zhang H."/>
            <person name="Zhang X."/>
            <person name="Huang J."/>
            <person name="Zhang X."/>
            <person name="Sun H."/>
            <person name="Wang H."/>
        </authorList>
    </citation>
    <scope>NUCLEOTIDE SEQUENCE [LARGE SCALE GENOMIC DNA]</scope>
    <source>
        <strain evidence="1">TB1705</strain>
        <tissue evidence="1">Leaf</tissue>
    </source>
</reference>
<dbReference type="Proteomes" id="UP000541444">
    <property type="component" value="Unassembled WGS sequence"/>
</dbReference>